<comment type="caution">
    <text evidence="8">The sequence shown here is derived from an EMBL/GenBank/DDBJ whole genome shotgun (WGS) entry which is preliminary data.</text>
</comment>
<feature type="transmembrane region" description="Helical" evidence="6">
    <location>
        <begin position="176"/>
        <end position="194"/>
    </location>
</feature>
<feature type="domain" description="Citrate transporter-like" evidence="7">
    <location>
        <begin position="16"/>
        <end position="385"/>
    </location>
</feature>
<sequence length="444" mass="46663">MLAILGLVTIIVLLTVILTNKLSPLVALIVIPIIASLIGGFGAETATFIVSGVKNIAPTAAMFVFAIVFFGVLTDAGMMDPIIDRILKAVGLKPTRIVVGSALLALIIHLDGSGAVTFLITIPAMLPLYDRLGMQRRILALVVALAAGVNFLPWTGPVLRASAALNVPVSSIFTPLFVVQIVGLIFTFSVAWYMGKREERRLGLGASATVAAAGNGATSEIAYKRELTDAEKEIRRPHLFWVNILLALAILGTMISGYVDAAPMFMIGTVLALMINYPNVKDQKNRVDAHAKAALMMASILFAAGAFTGIMGGTGMIKAMAAAGATYVPADHAQAIPFITGILSMPLSLLFDPDSYYFGVMPVLANVYHSFGGDPIHVAQASILGQMTTGFPVSPLTPATFLIMGLTGVSLGEHQKLAIPFLFAATVVMTITAVILGVIPSPFG</sequence>
<evidence type="ECO:0000313" key="9">
    <source>
        <dbReference type="Proteomes" id="UP000311605"/>
    </source>
</evidence>
<dbReference type="Pfam" id="PF03600">
    <property type="entry name" value="CitMHS"/>
    <property type="match status" value="1"/>
</dbReference>
<dbReference type="AlphaFoldDB" id="A0A5C4XFX1"/>
<feature type="transmembrane region" description="Helical" evidence="6">
    <location>
        <begin position="29"/>
        <end position="50"/>
    </location>
</feature>
<feature type="transmembrane region" description="Helical" evidence="6">
    <location>
        <begin position="103"/>
        <end position="126"/>
    </location>
</feature>
<dbReference type="NCBIfam" id="TIGR00784">
    <property type="entry name" value="citMHS"/>
    <property type="match status" value="1"/>
</dbReference>
<keyword evidence="4 6" id="KW-1133">Transmembrane helix</keyword>
<feature type="transmembrane region" description="Helical" evidence="6">
    <location>
        <begin position="264"/>
        <end position="280"/>
    </location>
</feature>
<dbReference type="PANTHER" id="PTHR30354:SF26">
    <property type="entry name" value="TRANSPORTER, PUTATIVE-RELATED"/>
    <property type="match status" value="1"/>
</dbReference>
<keyword evidence="3 6" id="KW-0812">Transmembrane</keyword>
<dbReference type="Proteomes" id="UP000311605">
    <property type="component" value="Unassembled WGS sequence"/>
</dbReference>
<evidence type="ECO:0000256" key="4">
    <source>
        <dbReference type="ARBA" id="ARBA00022989"/>
    </source>
</evidence>
<accession>A0A5C4XFX1</accession>
<keyword evidence="9" id="KW-1185">Reference proteome</keyword>
<reference evidence="8 9" key="1">
    <citation type="submission" date="2019-06" db="EMBL/GenBank/DDBJ databases">
        <title>The draft genome of Rhizobium smilacinae PTYR-5.</title>
        <authorList>
            <person name="Liu L."/>
            <person name="Li L."/>
            <person name="Zhang X."/>
        </authorList>
    </citation>
    <scope>NUCLEOTIDE SEQUENCE [LARGE SCALE GENOMIC DNA]</scope>
    <source>
        <strain evidence="8 9">PTYR-5</strain>
    </source>
</reference>
<dbReference type="GO" id="GO:0015137">
    <property type="term" value="F:citrate transmembrane transporter activity"/>
    <property type="evidence" value="ECO:0007669"/>
    <property type="project" value="InterPro"/>
</dbReference>
<feature type="transmembrane region" description="Helical" evidence="6">
    <location>
        <begin position="417"/>
        <end position="439"/>
    </location>
</feature>
<comment type="subcellular location">
    <subcellularLocation>
        <location evidence="1">Membrane</location>
        <topology evidence="1">Multi-pass membrane protein</topology>
    </subcellularLocation>
</comment>
<feature type="transmembrane region" description="Helical" evidence="6">
    <location>
        <begin position="62"/>
        <end position="83"/>
    </location>
</feature>
<dbReference type="InterPro" id="IPR003474">
    <property type="entry name" value="Glcn_transporter"/>
</dbReference>
<dbReference type="EMBL" id="VDMN01000005">
    <property type="protein sequence ID" value="TNM61751.1"/>
    <property type="molecule type" value="Genomic_DNA"/>
</dbReference>
<dbReference type="GO" id="GO:0015128">
    <property type="term" value="F:gluconate transmembrane transporter activity"/>
    <property type="evidence" value="ECO:0007669"/>
    <property type="project" value="InterPro"/>
</dbReference>
<feature type="transmembrane region" description="Helical" evidence="6">
    <location>
        <begin position="332"/>
        <end position="351"/>
    </location>
</feature>
<evidence type="ECO:0000256" key="1">
    <source>
        <dbReference type="ARBA" id="ARBA00004141"/>
    </source>
</evidence>
<dbReference type="OrthoDB" id="5329450at2"/>
<proteinExistence type="predicted"/>
<dbReference type="RefSeq" id="WP_139678198.1">
    <property type="nucleotide sequence ID" value="NZ_VDMN01000005.1"/>
</dbReference>
<dbReference type="InterPro" id="IPR004680">
    <property type="entry name" value="Cit_transptr-like_dom"/>
</dbReference>
<keyword evidence="2" id="KW-0813">Transport</keyword>
<feature type="transmembrane region" description="Helical" evidence="6">
    <location>
        <begin position="138"/>
        <end position="156"/>
    </location>
</feature>
<feature type="transmembrane region" description="Helical" evidence="6">
    <location>
        <begin position="239"/>
        <end position="258"/>
    </location>
</feature>
<dbReference type="GO" id="GO:0005886">
    <property type="term" value="C:plasma membrane"/>
    <property type="evidence" value="ECO:0007669"/>
    <property type="project" value="TreeGrafter"/>
</dbReference>
<evidence type="ECO:0000256" key="5">
    <source>
        <dbReference type="ARBA" id="ARBA00023136"/>
    </source>
</evidence>
<evidence type="ECO:0000256" key="2">
    <source>
        <dbReference type="ARBA" id="ARBA00022448"/>
    </source>
</evidence>
<name>A0A5C4XFX1_9HYPH</name>
<evidence type="ECO:0000313" key="8">
    <source>
        <dbReference type="EMBL" id="TNM61751.1"/>
    </source>
</evidence>
<protein>
    <submittedName>
        <fullName evidence="8">Citrate transporter</fullName>
    </submittedName>
</protein>
<dbReference type="InterPro" id="IPR014738">
    <property type="entry name" value="Citrate_transporter"/>
</dbReference>
<evidence type="ECO:0000256" key="6">
    <source>
        <dbReference type="SAM" id="Phobius"/>
    </source>
</evidence>
<keyword evidence="5 6" id="KW-0472">Membrane</keyword>
<feature type="transmembrane region" description="Helical" evidence="6">
    <location>
        <begin position="292"/>
        <end position="312"/>
    </location>
</feature>
<evidence type="ECO:0000256" key="3">
    <source>
        <dbReference type="ARBA" id="ARBA00022692"/>
    </source>
</evidence>
<organism evidence="8 9">
    <name type="scientific">Aliirhizobium smilacinae</name>
    <dbReference type="NCBI Taxonomy" id="1395944"/>
    <lineage>
        <taxon>Bacteria</taxon>
        <taxon>Pseudomonadati</taxon>
        <taxon>Pseudomonadota</taxon>
        <taxon>Alphaproteobacteria</taxon>
        <taxon>Hyphomicrobiales</taxon>
        <taxon>Rhizobiaceae</taxon>
        <taxon>Aliirhizobium</taxon>
    </lineage>
</organism>
<dbReference type="PANTHER" id="PTHR30354">
    <property type="entry name" value="GNT FAMILY GLUCONATE TRANSPORTER"/>
    <property type="match status" value="1"/>
</dbReference>
<evidence type="ECO:0000259" key="7">
    <source>
        <dbReference type="Pfam" id="PF03600"/>
    </source>
</evidence>
<gene>
    <name evidence="8" type="ORF">FHP24_21075</name>
</gene>